<dbReference type="GO" id="GO:0070166">
    <property type="term" value="P:enamel mineralization"/>
    <property type="evidence" value="ECO:0000318"/>
    <property type="project" value="GO_Central"/>
</dbReference>
<dbReference type="GO" id="GO:0040036">
    <property type="term" value="P:regulation of fibroblast growth factor receptor signaling pathway"/>
    <property type="evidence" value="ECO:0007669"/>
    <property type="project" value="Ensembl"/>
</dbReference>
<feature type="binding site" evidence="7">
    <location>
        <position position="458"/>
    </location>
    <ligand>
        <name>ATP</name>
        <dbReference type="ChEBI" id="CHEBI:30616"/>
    </ligand>
</feature>
<evidence type="ECO:0000256" key="3">
    <source>
        <dbReference type="ARBA" id="ARBA00023034"/>
    </source>
</evidence>
<dbReference type="GO" id="GO:0005615">
    <property type="term" value="C:extracellular space"/>
    <property type="evidence" value="ECO:0007669"/>
    <property type="project" value="Ensembl"/>
</dbReference>
<dbReference type="STRING" id="28377.ENSACAP00000000332"/>
<dbReference type="AlphaFoldDB" id="H9G3L5"/>
<feature type="compositionally biased region" description="Gly residues" evidence="9">
    <location>
        <begin position="14"/>
        <end position="25"/>
    </location>
</feature>
<evidence type="ECO:0000259" key="10">
    <source>
        <dbReference type="Pfam" id="PF06702"/>
    </source>
</evidence>
<evidence type="ECO:0000256" key="5">
    <source>
        <dbReference type="ARBA" id="ARBA00023180"/>
    </source>
</evidence>
<feature type="binding site" evidence="7">
    <location>
        <position position="473"/>
    </location>
    <ligand>
        <name>ATP</name>
        <dbReference type="ChEBI" id="CHEBI:30616"/>
    </ligand>
</feature>
<dbReference type="GO" id="GO:0030145">
    <property type="term" value="F:manganese ion binding"/>
    <property type="evidence" value="ECO:0007669"/>
    <property type="project" value="Ensembl"/>
</dbReference>
<keyword evidence="12" id="KW-1185">Reference proteome</keyword>
<dbReference type="GO" id="GO:0097187">
    <property type="term" value="P:dentinogenesis"/>
    <property type="evidence" value="ECO:0007669"/>
    <property type="project" value="Ensembl"/>
</dbReference>
<dbReference type="Ensembl" id="ENSACAT00000000346.4">
    <property type="protein sequence ID" value="ENSACAP00000000332.3"/>
    <property type="gene ID" value="ENSACAG00000000349.4"/>
</dbReference>
<dbReference type="InParanoid" id="H9G3L5"/>
<keyword evidence="8" id="KW-0464">Manganese</keyword>
<reference evidence="11" key="1">
    <citation type="submission" date="2009-12" db="EMBL/GenBank/DDBJ databases">
        <title>The Genome Sequence of Anolis carolinensis (Green Anole Lizard).</title>
        <authorList>
            <consortium name="The Genome Sequencing Platform"/>
            <person name="Di Palma F."/>
            <person name="Alfoldi J."/>
            <person name="Heiman D."/>
            <person name="Young S."/>
            <person name="Grabherr M."/>
            <person name="Johnson J."/>
            <person name="Lander E.S."/>
            <person name="Lindblad-Toh K."/>
        </authorList>
    </citation>
    <scope>NUCLEOTIDE SEQUENCE [LARGE SCALE GENOMIC DNA]</scope>
    <source>
        <strain evidence="11">JBL SC #1</strain>
    </source>
</reference>
<evidence type="ECO:0000256" key="1">
    <source>
        <dbReference type="ARBA" id="ARBA00004555"/>
    </source>
</evidence>
<feature type="region of interest" description="Disordered" evidence="9">
    <location>
        <begin position="1"/>
        <end position="154"/>
    </location>
</feature>
<feature type="compositionally biased region" description="Low complexity" evidence="9">
    <location>
        <begin position="42"/>
        <end position="52"/>
    </location>
</feature>
<evidence type="ECO:0000256" key="4">
    <source>
        <dbReference type="ARBA" id="ARBA00023157"/>
    </source>
</evidence>
<reference evidence="11" key="2">
    <citation type="submission" date="2025-08" db="UniProtKB">
        <authorList>
            <consortium name="Ensembl"/>
        </authorList>
    </citation>
    <scope>IDENTIFICATION</scope>
</reference>
<dbReference type="InterPro" id="IPR009581">
    <property type="entry name" value="FAM20_C"/>
</dbReference>
<evidence type="ECO:0000256" key="7">
    <source>
        <dbReference type="PIRSR" id="PIRSR624869-2"/>
    </source>
</evidence>
<comment type="similarity">
    <text evidence="2">Belongs to the FAM20 family.</text>
</comment>
<dbReference type="GO" id="GO:0005654">
    <property type="term" value="C:nucleoplasm"/>
    <property type="evidence" value="ECO:0007669"/>
    <property type="project" value="Ensembl"/>
</dbReference>
<dbReference type="GO" id="GO:0005524">
    <property type="term" value="F:ATP binding"/>
    <property type="evidence" value="ECO:0007669"/>
    <property type="project" value="UniProtKB-KW"/>
</dbReference>
<dbReference type="GO" id="GO:0051174">
    <property type="term" value="P:regulation of phosphorus metabolic process"/>
    <property type="evidence" value="ECO:0007669"/>
    <property type="project" value="Ensembl"/>
</dbReference>
<keyword evidence="7" id="KW-0067">ATP-binding</keyword>
<feature type="binding site" evidence="7">
    <location>
        <position position="303"/>
    </location>
    <ligand>
        <name>ATP</name>
        <dbReference type="ChEBI" id="CHEBI:30616"/>
    </ligand>
</feature>
<feature type="binding site" evidence="7">
    <location>
        <position position="266"/>
    </location>
    <ligand>
        <name>ATP</name>
        <dbReference type="ChEBI" id="CHEBI:30616"/>
    </ligand>
</feature>
<name>H9G3L5_ANOCA</name>
<dbReference type="eggNOG" id="KOG3829">
    <property type="taxonomic scope" value="Eukaryota"/>
</dbReference>
<dbReference type="Pfam" id="PF06702">
    <property type="entry name" value="Fam20C"/>
    <property type="match status" value="1"/>
</dbReference>
<dbReference type="GO" id="GO:0045669">
    <property type="term" value="P:positive regulation of osteoblast differentiation"/>
    <property type="evidence" value="ECO:0007669"/>
    <property type="project" value="Ensembl"/>
</dbReference>
<keyword evidence="8" id="KW-0479">Metal-binding</keyword>
<evidence type="ECO:0000313" key="12">
    <source>
        <dbReference type="Proteomes" id="UP000001646"/>
    </source>
</evidence>
<keyword evidence="5" id="KW-0325">Glycoprotein</keyword>
<evidence type="ECO:0000256" key="2">
    <source>
        <dbReference type="ARBA" id="ARBA00006557"/>
    </source>
</evidence>
<dbReference type="PANTHER" id="PTHR12450:SF11">
    <property type="entry name" value="EXTRACELLULAR SERINE_THREONINE PROTEIN KINASE FAM20C"/>
    <property type="match status" value="1"/>
</dbReference>
<dbReference type="GO" id="GO:0036179">
    <property type="term" value="P:osteoclast maturation"/>
    <property type="evidence" value="ECO:0007669"/>
    <property type="project" value="Ensembl"/>
</dbReference>
<feature type="binding site" evidence="8">
    <location>
        <position position="303"/>
    </location>
    <ligand>
        <name>Mn(2+)</name>
        <dbReference type="ChEBI" id="CHEBI:29035"/>
    </ligand>
</feature>
<reference evidence="11" key="3">
    <citation type="submission" date="2025-09" db="UniProtKB">
        <authorList>
            <consortium name="Ensembl"/>
        </authorList>
    </citation>
    <scope>IDENTIFICATION</scope>
</reference>
<dbReference type="SMR" id="H9G3L5"/>
<keyword evidence="7" id="KW-0547">Nucleotide-binding</keyword>
<gene>
    <name evidence="11" type="primary">FAM20C</name>
</gene>
<feature type="compositionally biased region" description="Basic and acidic residues" evidence="9">
    <location>
        <begin position="89"/>
        <end position="99"/>
    </location>
</feature>
<evidence type="ECO:0000256" key="6">
    <source>
        <dbReference type="PIRSR" id="PIRSR624869-1"/>
    </source>
</evidence>
<comment type="subcellular location">
    <subcellularLocation>
        <location evidence="1">Golgi apparatus</location>
    </subcellularLocation>
</comment>
<dbReference type="GO" id="GO:0004674">
    <property type="term" value="F:protein serine/threonine kinase activity"/>
    <property type="evidence" value="ECO:0000318"/>
    <property type="project" value="GO_Central"/>
</dbReference>
<dbReference type="Bgee" id="ENSACAG00000000349">
    <property type="expression patterns" value="Expressed in testis and 13 other cell types or tissues"/>
</dbReference>
<protein>
    <submittedName>
        <fullName evidence="11">FAM20C golgi associated secretory pathway kinase</fullName>
    </submittedName>
</protein>
<dbReference type="PANTHER" id="PTHR12450">
    <property type="entry name" value="DENTIN MATRIX PROTEIN 4 PROTEIN FAM20"/>
    <property type="match status" value="1"/>
</dbReference>
<dbReference type="Proteomes" id="UP000001646">
    <property type="component" value="Unplaced"/>
</dbReference>
<keyword evidence="3" id="KW-0333">Golgi apparatus</keyword>
<dbReference type="GO" id="GO:0005509">
    <property type="term" value="F:calcium ion binding"/>
    <property type="evidence" value="ECO:0007669"/>
    <property type="project" value="Ensembl"/>
</dbReference>
<keyword evidence="4" id="KW-1015">Disulfide bond</keyword>
<evidence type="ECO:0000256" key="9">
    <source>
        <dbReference type="SAM" id="MobiDB-lite"/>
    </source>
</evidence>
<comment type="cofactor">
    <cofactor evidence="8">
        <name>Mn(2+)</name>
        <dbReference type="ChEBI" id="CHEBI:29035"/>
    </cofactor>
</comment>
<feature type="domain" description="FAM20 C-terminal" evidence="10">
    <location>
        <begin position="350"/>
        <end position="565"/>
    </location>
</feature>
<dbReference type="HOGENOM" id="CLU_028926_2_0_1"/>
<dbReference type="GO" id="GO:0071895">
    <property type="term" value="P:odontoblast differentiation"/>
    <property type="evidence" value="ECO:0007669"/>
    <property type="project" value="Ensembl"/>
</dbReference>
<feature type="compositionally biased region" description="Basic and acidic residues" evidence="9">
    <location>
        <begin position="1"/>
        <end position="12"/>
    </location>
</feature>
<feature type="compositionally biased region" description="Basic and acidic residues" evidence="9">
    <location>
        <begin position="114"/>
        <end position="127"/>
    </location>
</feature>
<dbReference type="GeneTree" id="ENSGT00950000182951"/>
<evidence type="ECO:0000256" key="8">
    <source>
        <dbReference type="PIRSR" id="PIRSR624869-3"/>
    </source>
</evidence>
<organism evidence="11 12">
    <name type="scientific">Anolis carolinensis</name>
    <name type="common">Green anole</name>
    <name type="synonym">American chameleon</name>
    <dbReference type="NCBI Taxonomy" id="28377"/>
    <lineage>
        <taxon>Eukaryota</taxon>
        <taxon>Metazoa</taxon>
        <taxon>Chordata</taxon>
        <taxon>Craniata</taxon>
        <taxon>Vertebrata</taxon>
        <taxon>Euteleostomi</taxon>
        <taxon>Lepidosauria</taxon>
        <taxon>Squamata</taxon>
        <taxon>Bifurcata</taxon>
        <taxon>Unidentata</taxon>
        <taxon>Episquamata</taxon>
        <taxon>Toxicofera</taxon>
        <taxon>Iguania</taxon>
        <taxon>Dactyloidae</taxon>
        <taxon>Anolis</taxon>
    </lineage>
</organism>
<feature type="active site" evidence="6">
    <location>
        <position position="453"/>
    </location>
</feature>
<sequence>MIDLLPKLERRGGGPRGTGEGGGPNPGMLLWLQGRGRGRGVGPKAAPAAPAGAGPPRPGAPEGWPSKHTLRILQDFSSEPSSNLSAPSLEKKGPERGEGFQRPNRLLLNPGPDPNHKALIHEGEPKRLPPPGSHGTGGETPSAPPPPHSSSSPWASKLAALFQHPLYQMPVPALGDRDILFSVNSDIRFNPKAAENPEWQNEGNEDEEFLPTGETSIDSYPNWLKFHIGINRYELYSRHNPAVTALLHDLASQKITSVAMKSGGTQLKLIMTFQNYGQALFKPMKQTREQETPPDFFYFSDYERHNAEIAAFHLDRILDFRRVPPVAGRLVNMTREIRDVTRDKKLWRTFFISPANNICFYGECSYYCSTEHALCGKPDQIEGSLAAFLPDLSLAKRKTWRNPWRRSYHKRKKAEWEVDPDYCEEIKQIYDRGTRILDIMDMTIFDFLMGNMDRHHYETFEKFGNETFIIHLDNGRGFGKYSHDELSILVPLNQCCRIRKSTYLRLQLLAKEEYKLSHLMEESLLKDKIAPILYKLHLEAMDRRLRIVLKAVSDCIEKDGHSNVVENDFVSDTNTMMTKR</sequence>
<feature type="binding site" evidence="8">
    <location>
        <position position="473"/>
    </location>
    <ligand>
        <name>Mn(2+)</name>
        <dbReference type="ChEBI" id="CHEBI:29035"/>
    </ligand>
</feature>
<accession>H9G3L5</accession>
<dbReference type="GO" id="GO:0002020">
    <property type="term" value="F:protease binding"/>
    <property type="evidence" value="ECO:0007669"/>
    <property type="project" value="Ensembl"/>
</dbReference>
<feature type="binding site" evidence="7">
    <location>
        <position position="282"/>
    </location>
    <ligand>
        <name>ATP</name>
        <dbReference type="ChEBI" id="CHEBI:30616"/>
    </ligand>
</feature>
<feature type="binding site" evidence="7">
    <location>
        <begin position="386"/>
        <end position="389"/>
    </location>
    <ligand>
        <name>ATP</name>
        <dbReference type="ChEBI" id="CHEBI:30616"/>
    </ligand>
</feature>
<dbReference type="GO" id="GO:0030501">
    <property type="term" value="P:positive regulation of bone mineralization"/>
    <property type="evidence" value="ECO:0007669"/>
    <property type="project" value="Ensembl"/>
</dbReference>
<evidence type="ECO:0000313" key="11">
    <source>
        <dbReference type="Ensembl" id="ENSACAP00000000332.3"/>
    </source>
</evidence>
<proteinExistence type="inferred from homology"/>
<dbReference type="InterPro" id="IPR024869">
    <property type="entry name" value="FAM20"/>
</dbReference>
<dbReference type="GO" id="GO:0000139">
    <property type="term" value="C:Golgi membrane"/>
    <property type="evidence" value="ECO:0007669"/>
    <property type="project" value="Ensembl"/>
</dbReference>
<feature type="compositionally biased region" description="Low complexity" evidence="9">
    <location>
        <begin position="77"/>
        <end position="88"/>
    </location>
</feature>